<name>A0A0A2L0A9_PENIT</name>
<dbReference type="GO" id="GO:0072330">
    <property type="term" value="P:monocarboxylic acid biosynthetic process"/>
    <property type="evidence" value="ECO:0007669"/>
    <property type="project" value="UniProtKB-ARBA"/>
</dbReference>
<accession>A0A0A2L0A9</accession>
<dbReference type="STRING" id="40296.A0A0A2L0A9"/>
<organism evidence="3 4">
    <name type="scientific">Penicillium italicum</name>
    <name type="common">Blue mold</name>
    <dbReference type="NCBI Taxonomy" id="40296"/>
    <lineage>
        <taxon>Eukaryota</taxon>
        <taxon>Fungi</taxon>
        <taxon>Dikarya</taxon>
        <taxon>Ascomycota</taxon>
        <taxon>Pezizomycotina</taxon>
        <taxon>Eurotiomycetes</taxon>
        <taxon>Eurotiomycetidae</taxon>
        <taxon>Eurotiales</taxon>
        <taxon>Aspergillaceae</taxon>
        <taxon>Penicillium</taxon>
    </lineage>
</organism>
<dbReference type="Pfam" id="PF12146">
    <property type="entry name" value="Hydrolase_4"/>
    <property type="match status" value="1"/>
</dbReference>
<dbReference type="InterPro" id="IPR050266">
    <property type="entry name" value="AB_hydrolase_sf"/>
</dbReference>
<dbReference type="OrthoDB" id="190201at2759"/>
<feature type="signal peptide" evidence="1">
    <location>
        <begin position="1"/>
        <end position="18"/>
    </location>
</feature>
<dbReference type="Gene3D" id="3.40.50.1820">
    <property type="entry name" value="alpha/beta hydrolase"/>
    <property type="match status" value="1"/>
</dbReference>
<comment type="caution">
    <text evidence="3">The sequence shown here is derived from an EMBL/GenBank/DDBJ whole genome shotgun (WGS) entry which is preliminary data.</text>
</comment>
<proteinExistence type="predicted"/>
<sequence length="350" mass="39050">MRLLAILLATQALQPVMAWTDLQSVLSQPACHDSNITVHVSKTTNRSFVNQVYDLDILYALAGKQILVSNSYSISSRLCEPSQTNTHSDTLQVMIHGASFNKNMWDSQYQPETYSWVQRMNKEGYYTLAVDLIGNGNSTFPDGLLEAQTQTYVETTHQLIQQIRNGTVGGRRWRKVVIVGFSIGAIVANSLAQQYPEDMDAIVLHGISWDSSWIYPAFLAGLQAPAPQIDTARWGQIPATYQTQSTREGRKVACFAGSYDENILEYDWNTRDFDSMGAAVTFVYHLVEAPKYTGPVFLGIGDRDATFCGGQRCGSQPYALYDKFPSAIDHDINLYPETGHLILFHRAGQP</sequence>
<evidence type="ECO:0000313" key="3">
    <source>
        <dbReference type="EMBL" id="KGO73484.1"/>
    </source>
</evidence>
<dbReference type="InterPro" id="IPR029058">
    <property type="entry name" value="AB_hydrolase_fold"/>
</dbReference>
<dbReference type="EMBL" id="JQGA01000812">
    <property type="protein sequence ID" value="KGO73484.1"/>
    <property type="molecule type" value="Genomic_DNA"/>
</dbReference>
<dbReference type="PANTHER" id="PTHR43798:SF33">
    <property type="entry name" value="HYDROLASE, PUTATIVE (AFU_ORTHOLOGUE AFUA_2G14860)-RELATED"/>
    <property type="match status" value="1"/>
</dbReference>
<feature type="chain" id="PRO_5002001972" description="Serine aminopeptidase S33 domain-containing protein" evidence="1">
    <location>
        <begin position="19"/>
        <end position="350"/>
    </location>
</feature>
<dbReference type="HOGENOM" id="CLU_034763_0_0_1"/>
<protein>
    <recommendedName>
        <fullName evidence="2">Serine aminopeptidase S33 domain-containing protein</fullName>
    </recommendedName>
</protein>
<evidence type="ECO:0000256" key="1">
    <source>
        <dbReference type="SAM" id="SignalP"/>
    </source>
</evidence>
<dbReference type="Proteomes" id="UP000030104">
    <property type="component" value="Unassembled WGS sequence"/>
</dbReference>
<keyword evidence="4" id="KW-1185">Reference proteome</keyword>
<dbReference type="SUPFAM" id="SSF53474">
    <property type="entry name" value="alpha/beta-Hydrolases"/>
    <property type="match status" value="1"/>
</dbReference>
<dbReference type="OMA" id="SNETGHE"/>
<dbReference type="InterPro" id="IPR022742">
    <property type="entry name" value="Hydrolase_4"/>
</dbReference>
<dbReference type="PANTHER" id="PTHR43798">
    <property type="entry name" value="MONOACYLGLYCEROL LIPASE"/>
    <property type="match status" value="1"/>
</dbReference>
<dbReference type="GO" id="GO:0016020">
    <property type="term" value="C:membrane"/>
    <property type="evidence" value="ECO:0007669"/>
    <property type="project" value="TreeGrafter"/>
</dbReference>
<evidence type="ECO:0000259" key="2">
    <source>
        <dbReference type="Pfam" id="PF12146"/>
    </source>
</evidence>
<dbReference type="AlphaFoldDB" id="A0A0A2L0A9"/>
<reference evidence="3 4" key="1">
    <citation type="journal article" date="2015" name="Mol. Plant Microbe Interact.">
        <title>Genome, transcriptome, and functional analyses of Penicillium expansum provide new insights into secondary metabolism and pathogenicity.</title>
        <authorList>
            <person name="Ballester A.R."/>
            <person name="Marcet-Houben M."/>
            <person name="Levin E."/>
            <person name="Sela N."/>
            <person name="Selma-Lazaro C."/>
            <person name="Carmona L."/>
            <person name="Wisniewski M."/>
            <person name="Droby S."/>
            <person name="Gonzalez-Candelas L."/>
            <person name="Gabaldon T."/>
        </authorList>
    </citation>
    <scope>NUCLEOTIDE SEQUENCE [LARGE SCALE GENOMIC DNA]</scope>
    <source>
        <strain evidence="3 4">PHI-1</strain>
    </source>
</reference>
<dbReference type="PhylomeDB" id="A0A0A2L0A9"/>
<feature type="domain" description="Serine aminopeptidase S33" evidence="2">
    <location>
        <begin position="117"/>
        <end position="344"/>
    </location>
</feature>
<gene>
    <name evidence="3" type="ORF">PITC_055920</name>
</gene>
<dbReference type="GO" id="GO:0017000">
    <property type="term" value="P:antibiotic biosynthetic process"/>
    <property type="evidence" value="ECO:0007669"/>
    <property type="project" value="UniProtKB-ARBA"/>
</dbReference>
<keyword evidence="1" id="KW-0732">Signal</keyword>
<evidence type="ECO:0000313" key="4">
    <source>
        <dbReference type="Proteomes" id="UP000030104"/>
    </source>
</evidence>